<name>A0A9Y2B2Z5_9SPHN</name>
<accession>A0A9Y2B2Z5</accession>
<reference evidence="1 2" key="1">
    <citation type="submission" date="2023-06" db="EMBL/GenBank/DDBJ databases">
        <title>Altererythrobacter rubellus NBRC 112769 genome.</title>
        <authorList>
            <person name="Zhang K."/>
        </authorList>
    </citation>
    <scope>NUCLEOTIDE SEQUENCE [LARGE SCALE GENOMIC DNA]</scope>
    <source>
        <strain evidence="1 2">NBRC 112769</strain>
    </source>
</reference>
<dbReference type="AlphaFoldDB" id="A0A9Y2B2Z5"/>
<organism evidence="1 2">
    <name type="scientific">Altererythrobacter rubellus</name>
    <dbReference type="NCBI Taxonomy" id="2173831"/>
    <lineage>
        <taxon>Bacteria</taxon>
        <taxon>Pseudomonadati</taxon>
        <taxon>Pseudomonadota</taxon>
        <taxon>Alphaproteobacteria</taxon>
        <taxon>Sphingomonadales</taxon>
        <taxon>Erythrobacteraceae</taxon>
        <taxon>Altererythrobacter</taxon>
    </lineage>
</organism>
<dbReference type="EMBL" id="CP127221">
    <property type="protein sequence ID" value="WIW95792.1"/>
    <property type="molecule type" value="Genomic_DNA"/>
</dbReference>
<gene>
    <name evidence="1" type="ORF">QQX03_01425</name>
</gene>
<dbReference type="RefSeq" id="WP_285976105.1">
    <property type="nucleotide sequence ID" value="NZ_CP127221.1"/>
</dbReference>
<dbReference type="Proteomes" id="UP001231445">
    <property type="component" value="Chromosome"/>
</dbReference>
<evidence type="ECO:0000313" key="2">
    <source>
        <dbReference type="Proteomes" id="UP001231445"/>
    </source>
</evidence>
<sequence length="99" mass="11257">MFRLINFITSLRRLPPLSEISGDEERMLFELRALWEEKGSLSVADVYNLGSNQSASTSYRQLIALRDKGLLDVSVAEGDKRRRDVSFTKVSESLFAAMR</sequence>
<dbReference type="KEGG" id="arue:QQX03_01425"/>
<protein>
    <submittedName>
        <fullName evidence="1">Uncharacterized protein</fullName>
    </submittedName>
</protein>
<dbReference type="InterPro" id="IPR036390">
    <property type="entry name" value="WH_DNA-bd_sf"/>
</dbReference>
<dbReference type="SUPFAM" id="SSF46785">
    <property type="entry name" value="Winged helix' DNA-binding domain"/>
    <property type="match status" value="1"/>
</dbReference>
<keyword evidence="2" id="KW-1185">Reference proteome</keyword>
<evidence type="ECO:0000313" key="1">
    <source>
        <dbReference type="EMBL" id="WIW95792.1"/>
    </source>
</evidence>
<proteinExistence type="predicted"/>